<proteinExistence type="inferred from homology"/>
<dbReference type="KEGG" id="aqu:105314941"/>
<accession>A0A1X7TEV4</accession>
<evidence type="ECO:0000256" key="4">
    <source>
        <dbReference type="ARBA" id="ARBA00022989"/>
    </source>
</evidence>
<dbReference type="InterPro" id="IPR006904">
    <property type="entry name" value="DUF716"/>
</dbReference>
<dbReference type="GO" id="GO:0016020">
    <property type="term" value="C:membrane"/>
    <property type="evidence" value="ECO:0007669"/>
    <property type="project" value="UniProtKB-SubCell"/>
</dbReference>
<dbReference type="InParanoid" id="A0A1X7TEV4"/>
<dbReference type="OrthoDB" id="551896at2759"/>
<feature type="transmembrane region" description="Helical" evidence="6">
    <location>
        <begin position="244"/>
        <end position="272"/>
    </location>
</feature>
<dbReference type="Pfam" id="PF04819">
    <property type="entry name" value="DUF716"/>
    <property type="match status" value="1"/>
</dbReference>
<feature type="transmembrane region" description="Helical" evidence="6">
    <location>
        <begin position="12"/>
        <end position="32"/>
    </location>
</feature>
<dbReference type="EnsemblMetazoa" id="Aqu2.1.13154_001">
    <property type="protein sequence ID" value="Aqu2.1.13154_001"/>
    <property type="gene ID" value="Aqu2.1.13154"/>
</dbReference>
<evidence type="ECO:0000256" key="2">
    <source>
        <dbReference type="ARBA" id="ARBA00006948"/>
    </source>
</evidence>
<reference evidence="7" key="2">
    <citation type="submission" date="2017-05" db="UniProtKB">
        <authorList>
            <consortium name="EnsemblMetazoa"/>
        </authorList>
    </citation>
    <scope>IDENTIFICATION</scope>
</reference>
<organism evidence="7">
    <name type="scientific">Amphimedon queenslandica</name>
    <name type="common">Sponge</name>
    <dbReference type="NCBI Taxonomy" id="400682"/>
    <lineage>
        <taxon>Eukaryota</taxon>
        <taxon>Metazoa</taxon>
        <taxon>Porifera</taxon>
        <taxon>Demospongiae</taxon>
        <taxon>Heteroscleromorpha</taxon>
        <taxon>Haplosclerida</taxon>
        <taxon>Niphatidae</taxon>
        <taxon>Amphimedon</taxon>
    </lineage>
</organism>
<evidence type="ECO:0000256" key="3">
    <source>
        <dbReference type="ARBA" id="ARBA00022692"/>
    </source>
</evidence>
<dbReference type="AlphaFoldDB" id="A0A1X7TEV4"/>
<evidence type="ECO:0008006" key="9">
    <source>
        <dbReference type="Google" id="ProtNLM"/>
    </source>
</evidence>
<dbReference type="PANTHER" id="PTHR16007">
    <property type="entry name" value="EPIDIDYMAL MEMBRANE PROTEIN E9-RELATED"/>
    <property type="match status" value="1"/>
</dbReference>
<evidence type="ECO:0000256" key="6">
    <source>
        <dbReference type="SAM" id="Phobius"/>
    </source>
</evidence>
<evidence type="ECO:0000313" key="7">
    <source>
        <dbReference type="EnsemblMetazoa" id="Aqu2.1.13154_001"/>
    </source>
</evidence>
<dbReference type="Proteomes" id="UP000007879">
    <property type="component" value="Unassembled WGS sequence"/>
</dbReference>
<feature type="transmembrane region" description="Helical" evidence="6">
    <location>
        <begin position="149"/>
        <end position="168"/>
    </location>
</feature>
<comment type="similarity">
    <text evidence="2">Belongs to the TMEM45 family.</text>
</comment>
<dbReference type="InterPro" id="IPR042127">
    <property type="entry name" value="TMEM45"/>
</dbReference>
<feature type="transmembrane region" description="Helical" evidence="6">
    <location>
        <begin position="205"/>
        <end position="224"/>
    </location>
</feature>
<keyword evidence="8" id="KW-1185">Reference proteome</keyword>
<keyword evidence="5 6" id="KW-0472">Membrane</keyword>
<dbReference type="eggNOG" id="ENOG502QU0J">
    <property type="taxonomic scope" value="Eukaryota"/>
</dbReference>
<evidence type="ECO:0000313" key="8">
    <source>
        <dbReference type="Proteomes" id="UP000007879"/>
    </source>
</evidence>
<comment type="subcellular location">
    <subcellularLocation>
        <location evidence="1">Membrane</location>
        <topology evidence="1">Multi-pass membrane protein</topology>
    </subcellularLocation>
</comment>
<keyword evidence="4 6" id="KW-1133">Transmembrane helix</keyword>
<evidence type="ECO:0000256" key="1">
    <source>
        <dbReference type="ARBA" id="ARBA00004141"/>
    </source>
</evidence>
<feature type="transmembrane region" description="Helical" evidence="6">
    <location>
        <begin position="180"/>
        <end position="198"/>
    </location>
</feature>
<evidence type="ECO:0000256" key="5">
    <source>
        <dbReference type="ARBA" id="ARBA00023136"/>
    </source>
</evidence>
<name>A0A1X7TEV4_AMPQE</name>
<keyword evidence="3 6" id="KW-0812">Transmembrane</keyword>
<sequence length="299" mass="34194">MSEGTTDGHILSGFFFFIYGVWWSINSILVYLSGKHKLPIKQEGIYKKENLRYKSYIPLPVLTKIPVEPILKVVLPFLGVLSEAFLVVKDDEHNRHIIFSPFSMYNSTSPDHELIKNIAKVHHITLYSAFTLAGIVDLLSMKIEFPKHAAQIFLIFPFFTEFLIFYFHTKDGMRGSVELILHWFLSNISLGSAIFAGLRSLNASNFLINTGFSVSLLLQGTWLFETGIVVHGAIHWTDTMNNVMFLVSCFVWHTISIVLGYLLLFCLMDCCLSRHLRKKSKSYKLLNEAEETEMINISN</sequence>
<gene>
    <name evidence="7" type="primary">105314941</name>
</gene>
<dbReference type="PANTHER" id="PTHR16007:SF15">
    <property type="entry name" value="TRANSMEMBRANE PROTEIN 45B"/>
    <property type="match status" value="1"/>
</dbReference>
<dbReference type="EnsemblMetazoa" id="XM_011409386.1">
    <property type="protein sequence ID" value="XP_011407688.1"/>
    <property type="gene ID" value="LOC105314941"/>
</dbReference>
<protein>
    <recommendedName>
        <fullName evidence="9">Transmembrane protein 45B</fullName>
    </recommendedName>
</protein>
<reference evidence="8" key="1">
    <citation type="journal article" date="2010" name="Nature">
        <title>The Amphimedon queenslandica genome and the evolution of animal complexity.</title>
        <authorList>
            <person name="Srivastava M."/>
            <person name="Simakov O."/>
            <person name="Chapman J."/>
            <person name="Fahey B."/>
            <person name="Gauthier M.E."/>
            <person name="Mitros T."/>
            <person name="Richards G.S."/>
            <person name="Conaco C."/>
            <person name="Dacre M."/>
            <person name="Hellsten U."/>
            <person name="Larroux C."/>
            <person name="Putnam N.H."/>
            <person name="Stanke M."/>
            <person name="Adamska M."/>
            <person name="Darling A."/>
            <person name="Degnan S.M."/>
            <person name="Oakley T.H."/>
            <person name="Plachetzki D.C."/>
            <person name="Zhai Y."/>
            <person name="Adamski M."/>
            <person name="Calcino A."/>
            <person name="Cummins S.F."/>
            <person name="Goodstein D.M."/>
            <person name="Harris C."/>
            <person name="Jackson D.J."/>
            <person name="Leys S.P."/>
            <person name="Shu S."/>
            <person name="Woodcroft B.J."/>
            <person name="Vervoort M."/>
            <person name="Kosik K.S."/>
            <person name="Manning G."/>
            <person name="Degnan B.M."/>
            <person name="Rokhsar D.S."/>
        </authorList>
    </citation>
    <scope>NUCLEOTIDE SEQUENCE [LARGE SCALE GENOMIC DNA]</scope>
</reference>